<keyword evidence="10" id="KW-0915">Sodium</keyword>
<organism evidence="12 13">
    <name type="scientific">Kocuria varians</name>
    <name type="common">Micrococcus varians</name>
    <dbReference type="NCBI Taxonomy" id="1272"/>
    <lineage>
        <taxon>Bacteria</taxon>
        <taxon>Bacillati</taxon>
        <taxon>Actinomycetota</taxon>
        <taxon>Actinomycetes</taxon>
        <taxon>Micrococcales</taxon>
        <taxon>Micrococcaceae</taxon>
        <taxon>Kocuria</taxon>
    </lineage>
</organism>
<feature type="transmembrane region" description="Helical" evidence="10">
    <location>
        <begin position="96"/>
        <end position="119"/>
    </location>
</feature>
<proteinExistence type="inferred from homology"/>
<keyword evidence="10" id="KW-0813">Transport</keyword>
<feature type="transmembrane region" description="Helical" evidence="10">
    <location>
        <begin position="30"/>
        <end position="53"/>
    </location>
</feature>
<keyword evidence="10" id="KW-0406">Ion transport</keyword>
<evidence type="ECO:0000256" key="9">
    <source>
        <dbReference type="ARBA" id="ARBA00049940"/>
    </source>
</evidence>
<keyword evidence="10" id="KW-0479">Metal-binding</keyword>
<dbReference type="PANTHER" id="PTHR28259:SF1">
    <property type="entry name" value="FLUORIDE EXPORT PROTEIN 1-RELATED"/>
    <property type="match status" value="1"/>
</dbReference>
<gene>
    <name evidence="10" type="primary">fluC</name>
    <name evidence="10" type="synonym">crcB</name>
    <name evidence="12" type="ORF">KVA01_12970</name>
</gene>
<feature type="compositionally biased region" description="Basic and acidic residues" evidence="11">
    <location>
        <begin position="147"/>
        <end position="179"/>
    </location>
</feature>
<feature type="region of interest" description="Disordered" evidence="11">
    <location>
        <begin position="134"/>
        <end position="179"/>
    </location>
</feature>
<dbReference type="HAMAP" id="MF_00454">
    <property type="entry name" value="FluC"/>
    <property type="match status" value="1"/>
</dbReference>
<protein>
    <recommendedName>
        <fullName evidence="10">Fluoride-specific ion channel FluC</fullName>
    </recommendedName>
</protein>
<keyword evidence="2 10" id="KW-1003">Cell membrane</keyword>
<comment type="similarity">
    <text evidence="7 10">Belongs to the fluoride channel Fluc/FEX (TC 1.A.43) family.</text>
</comment>
<keyword evidence="5 10" id="KW-0472">Membrane</keyword>
<keyword evidence="6 10" id="KW-0407">Ion channel</keyword>
<reference evidence="12 13" key="1">
    <citation type="submission" date="2019-06" db="EMBL/GenBank/DDBJ databases">
        <title>Whole genome shotgun sequence of Kocuria varians NBRC 15358.</title>
        <authorList>
            <person name="Hosoyama A."/>
            <person name="Uohara A."/>
            <person name="Ohji S."/>
            <person name="Ichikawa N."/>
        </authorList>
    </citation>
    <scope>NUCLEOTIDE SEQUENCE [LARGE SCALE GENOMIC DNA]</scope>
    <source>
        <strain evidence="12 13">NBRC 15358</strain>
    </source>
</reference>
<evidence type="ECO:0000256" key="1">
    <source>
        <dbReference type="ARBA" id="ARBA00004651"/>
    </source>
</evidence>
<comment type="catalytic activity">
    <reaction evidence="8">
        <text>fluoride(in) = fluoride(out)</text>
        <dbReference type="Rhea" id="RHEA:76159"/>
        <dbReference type="ChEBI" id="CHEBI:17051"/>
    </reaction>
    <physiologicalReaction direction="left-to-right" evidence="8">
        <dbReference type="Rhea" id="RHEA:76160"/>
    </physiologicalReaction>
</comment>
<evidence type="ECO:0000256" key="2">
    <source>
        <dbReference type="ARBA" id="ARBA00022475"/>
    </source>
</evidence>
<evidence type="ECO:0000256" key="3">
    <source>
        <dbReference type="ARBA" id="ARBA00022692"/>
    </source>
</evidence>
<comment type="subcellular location">
    <subcellularLocation>
        <location evidence="1 10">Cell membrane</location>
        <topology evidence="1 10">Multi-pass membrane protein</topology>
    </subcellularLocation>
</comment>
<feature type="binding site" evidence="10">
    <location>
        <position position="79"/>
    </location>
    <ligand>
        <name>Na(+)</name>
        <dbReference type="ChEBI" id="CHEBI:29101"/>
        <note>structural</note>
    </ligand>
</feature>
<feature type="transmembrane region" description="Helical" evidence="10">
    <location>
        <begin position="65"/>
        <end position="84"/>
    </location>
</feature>
<dbReference type="GO" id="GO:0046872">
    <property type="term" value="F:metal ion binding"/>
    <property type="evidence" value="ECO:0007669"/>
    <property type="project" value="UniProtKB-KW"/>
</dbReference>
<comment type="function">
    <text evidence="9 10">Fluoride-specific ion channel. Important for reducing fluoride concentration in the cell, thus reducing its toxicity.</text>
</comment>
<dbReference type="STRING" id="1272.GCA_900014985_01187"/>
<dbReference type="EMBL" id="BJNW01000009">
    <property type="protein sequence ID" value="GEC99142.1"/>
    <property type="molecule type" value="Genomic_DNA"/>
</dbReference>
<evidence type="ECO:0000313" key="12">
    <source>
        <dbReference type="EMBL" id="GEC99142.1"/>
    </source>
</evidence>
<name>A0A4Y4D489_KOCVA</name>
<evidence type="ECO:0000256" key="8">
    <source>
        <dbReference type="ARBA" id="ARBA00035585"/>
    </source>
</evidence>
<dbReference type="PANTHER" id="PTHR28259">
    <property type="entry name" value="FLUORIDE EXPORT PROTEIN 1-RELATED"/>
    <property type="match status" value="1"/>
</dbReference>
<accession>A0A4Y4D489</accession>
<dbReference type="Pfam" id="PF02537">
    <property type="entry name" value="CRCB"/>
    <property type="match status" value="1"/>
</dbReference>
<keyword evidence="4 10" id="KW-1133">Transmembrane helix</keyword>
<evidence type="ECO:0000313" key="13">
    <source>
        <dbReference type="Proteomes" id="UP000315730"/>
    </source>
</evidence>
<evidence type="ECO:0000256" key="5">
    <source>
        <dbReference type="ARBA" id="ARBA00023136"/>
    </source>
</evidence>
<dbReference type="InterPro" id="IPR003691">
    <property type="entry name" value="FluC"/>
</dbReference>
<sequence>MRDAGLVAVGGALGSLGRWGVSHVLPTDALWHWPTLAVNAVGAFLLGLLLEFLTHPGEESRRAHTARLLLGTGLLGGFTTYSAFAEEMWEQVNAGASAAALGYAVITLVLGLLAAAAGLAAGSALRRRGVAAADDAAVPDPAVPDSARQETAFREPESHDGAAHVSEQDRSGHDDAVAP</sequence>
<evidence type="ECO:0000256" key="7">
    <source>
        <dbReference type="ARBA" id="ARBA00035120"/>
    </source>
</evidence>
<feature type="compositionally biased region" description="Low complexity" evidence="11">
    <location>
        <begin position="134"/>
        <end position="145"/>
    </location>
</feature>
<evidence type="ECO:0000256" key="6">
    <source>
        <dbReference type="ARBA" id="ARBA00023303"/>
    </source>
</evidence>
<dbReference type="AlphaFoldDB" id="A0A4Y4D489"/>
<comment type="caution">
    <text evidence="12">The sequence shown here is derived from an EMBL/GenBank/DDBJ whole genome shotgun (WGS) entry which is preliminary data.</text>
</comment>
<comment type="activity regulation">
    <text evidence="10">Na(+) is not transported, but it plays an essential structural role and its presence is essential for fluoride channel function.</text>
</comment>
<dbReference type="GO" id="GO:0140114">
    <property type="term" value="P:cellular detoxification of fluoride"/>
    <property type="evidence" value="ECO:0007669"/>
    <property type="project" value="UniProtKB-UniRule"/>
</dbReference>
<feature type="binding site" evidence="10">
    <location>
        <position position="76"/>
    </location>
    <ligand>
        <name>Na(+)</name>
        <dbReference type="ChEBI" id="CHEBI:29101"/>
        <note>structural</note>
    </ligand>
</feature>
<dbReference type="GO" id="GO:0062054">
    <property type="term" value="F:fluoride channel activity"/>
    <property type="evidence" value="ECO:0007669"/>
    <property type="project" value="UniProtKB-UniRule"/>
</dbReference>
<evidence type="ECO:0000256" key="11">
    <source>
        <dbReference type="SAM" id="MobiDB-lite"/>
    </source>
</evidence>
<evidence type="ECO:0000256" key="4">
    <source>
        <dbReference type="ARBA" id="ARBA00022989"/>
    </source>
</evidence>
<keyword evidence="3 10" id="KW-0812">Transmembrane</keyword>
<dbReference type="Proteomes" id="UP000315730">
    <property type="component" value="Unassembled WGS sequence"/>
</dbReference>
<dbReference type="GO" id="GO:0005886">
    <property type="term" value="C:plasma membrane"/>
    <property type="evidence" value="ECO:0007669"/>
    <property type="project" value="UniProtKB-SubCell"/>
</dbReference>
<keyword evidence="13" id="KW-1185">Reference proteome</keyword>
<evidence type="ECO:0000256" key="10">
    <source>
        <dbReference type="HAMAP-Rule" id="MF_00454"/>
    </source>
</evidence>